<name>A0A7K4UDN5_9SYLV</name>
<keyword evidence="2" id="KW-0963">Cytoplasm</keyword>
<feature type="non-terminal residue" evidence="6">
    <location>
        <position position="93"/>
    </location>
</feature>
<gene>
    <name evidence="6" type="primary">Obscn_8</name>
    <name evidence="6" type="ORF">SINWEB_R15815</name>
</gene>
<feature type="domain" description="Ig-like" evidence="5">
    <location>
        <begin position="26"/>
        <end position="93"/>
    </location>
</feature>
<feature type="non-terminal residue" evidence="6">
    <location>
        <position position="1"/>
    </location>
</feature>
<dbReference type="Gene3D" id="2.60.40.10">
    <property type="entry name" value="Immunoglobulins"/>
    <property type="match status" value="1"/>
</dbReference>
<evidence type="ECO:0000313" key="7">
    <source>
        <dbReference type="Proteomes" id="UP000580691"/>
    </source>
</evidence>
<evidence type="ECO:0000256" key="3">
    <source>
        <dbReference type="ARBA" id="ARBA00022553"/>
    </source>
</evidence>
<comment type="subcellular location">
    <subcellularLocation>
        <location evidence="1">Cytoplasm</location>
    </subcellularLocation>
</comment>
<evidence type="ECO:0000256" key="2">
    <source>
        <dbReference type="ARBA" id="ARBA00022490"/>
    </source>
</evidence>
<reference evidence="6 7" key="1">
    <citation type="submission" date="2019-09" db="EMBL/GenBank/DDBJ databases">
        <title>Bird 10,000 Genomes (B10K) Project - Family phase.</title>
        <authorList>
            <person name="Zhang G."/>
        </authorList>
    </citation>
    <scope>NUCLEOTIDE SEQUENCE [LARGE SCALE GENOMIC DNA]</scope>
    <source>
        <strain evidence="6">B10K-DU-002-08</strain>
        <tissue evidence="6">Muscle</tissue>
    </source>
</reference>
<dbReference type="SUPFAM" id="SSF48726">
    <property type="entry name" value="Immunoglobulin"/>
    <property type="match status" value="1"/>
</dbReference>
<dbReference type="OrthoDB" id="6159398at2759"/>
<keyword evidence="4" id="KW-1015">Disulfide bond</keyword>
<dbReference type="InterPro" id="IPR013783">
    <property type="entry name" value="Ig-like_fold"/>
</dbReference>
<organism evidence="6 7">
    <name type="scientific">Sinosuthora webbiana</name>
    <dbReference type="NCBI Taxonomy" id="337173"/>
    <lineage>
        <taxon>Eukaryota</taxon>
        <taxon>Metazoa</taxon>
        <taxon>Chordata</taxon>
        <taxon>Craniata</taxon>
        <taxon>Vertebrata</taxon>
        <taxon>Euteleostomi</taxon>
        <taxon>Archelosauria</taxon>
        <taxon>Archosauria</taxon>
        <taxon>Dinosauria</taxon>
        <taxon>Saurischia</taxon>
        <taxon>Theropoda</taxon>
        <taxon>Coelurosauria</taxon>
        <taxon>Aves</taxon>
        <taxon>Neognathae</taxon>
        <taxon>Neoaves</taxon>
        <taxon>Telluraves</taxon>
        <taxon>Australaves</taxon>
        <taxon>Passeriformes</taxon>
        <taxon>Sylvioidea</taxon>
        <taxon>Sylviidae</taxon>
        <taxon>Sinosuthora</taxon>
    </lineage>
</organism>
<keyword evidence="3" id="KW-0597">Phosphoprotein</keyword>
<dbReference type="InterPro" id="IPR052385">
    <property type="entry name" value="Obscurin/Obscurin-like_Reg"/>
</dbReference>
<dbReference type="CDD" id="cd00096">
    <property type="entry name" value="Ig"/>
    <property type="match status" value="1"/>
</dbReference>
<comment type="caution">
    <text evidence="6">The sequence shown here is derived from an EMBL/GenBank/DDBJ whole genome shotgun (WGS) entry which is preliminary data.</text>
</comment>
<dbReference type="Pfam" id="PF07679">
    <property type="entry name" value="I-set"/>
    <property type="match status" value="1"/>
</dbReference>
<evidence type="ECO:0000259" key="5">
    <source>
        <dbReference type="PROSITE" id="PS50835"/>
    </source>
</evidence>
<evidence type="ECO:0000313" key="6">
    <source>
        <dbReference type="EMBL" id="NWR07753.1"/>
    </source>
</evidence>
<dbReference type="InterPro" id="IPR013098">
    <property type="entry name" value="Ig_I-set"/>
</dbReference>
<dbReference type="Proteomes" id="UP000580691">
    <property type="component" value="Unassembled WGS sequence"/>
</dbReference>
<dbReference type="InterPro" id="IPR007110">
    <property type="entry name" value="Ig-like_dom"/>
</dbReference>
<accession>A0A7K4UDN5</accession>
<dbReference type="PANTHER" id="PTHR35971:SF5">
    <property type="entry name" value="OBSCURIN LIKE CYTOSKELETAL ADAPTOR 1"/>
    <property type="match status" value="1"/>
</dbReference>
<evidence type="ECO:0000256" key="1">
    <source>
        <dbReference type="ARBA" id="ARBA00004496"/>
    </source>
</evidence>
<keyword evidence="7" id="KW-1185">Reference proteome</keyword>
<dbReference type="EMBL" id="VXBN01011662">
    <property type="protein sequence ID" value="NWR07753.1"/>
    <property type="molecule type" value="Genomic_DNA"/>
</dbReference>
<proteinExistence type="predicted"/>
<sequence>NSPSTSFFPSPSCSRSKSYFYFIALPALFKQELQDTEAEEGGTATLRCELTKPKALVEWRKGDVTLYPGLKYEMRQQGCAAELVIYDLEVEDS</sequence>
<dbReference type="PANTHER" id="PTHR35971">
    <property type="entry name" value="SI:DKEY-31G6.6"/>
    <property type="match status" value="1"/>
</dbReference>
<dbReference type="GO" id="GO:0005737">
    <property type="term" value="C:cytoplasm"/>
    <property type="evidence" value="ECO:0007669"/>
    <property type="project" value="UniProtKB-SubCell"/>
</dbReference>
<evidence type="ECO:0000256" key="4">
    <source>
        <dbReference type="ARBA" id="ARBA00023157"/>
    </source>
</evidence>
<dbReference type="AlphaFoldDB" id="A0A7K4UDN5"/>
<protein>
    <submittedName>
        <fullName evidence="6">OBSCN protein</fullName>
    </submittedName>
</protein>
<dbReference type="PROSITE" id="PS50835">
    <property type="entry name" value="IG_LIKE"/>
    <property type="match status" value="1"/>
</dbReference>
<dbReference type="InterPro" id="IPR036179">
    <property type="entry name" value="Ig-like_dom_sf"/>
</dbReference>